<organism evidence="3 4">
    <name type="scientific">Amnibacterium setariae</name>
    <dbReference type="NCBI Taxonomy" id="2306585"/>
    <lineage>
        <taxon>Bacteria</taxon>
        <taxon>Bacillati</taxon>
        <taxon>Actinomycetota</taxon>
        <taxon>Actinomycetes</taxon>
        <taxon>Micrococcales</taxon>
        <taxon>Microbacteriaceae</taxon>
        <taxon>Amnibacterium</taxon>
    </lineage>
</organism>
<keyword evidence="4" id="KW-1185">Reference proteome</keyword>
<evidence type="ECO:0000313" key="3">
    <source>
        <dbReference type="EMBL" id="RIX31373.1"/>
    </source>
</evidence>
<dbReference type="InterPro" id="IPR011032">
    <property type="entry name" value="GroES-like_sf"/>
</dbReference>
<sequence length="320" mass="32648">MRAAWYDTQGPSSVLQVGELPDPEPGEGEVRVRVTRSGINPGDVKKRTGEYSGMAYPRVVPHSDGVGVIDAVGPGADAARIGRRVWVHGAQSYRQLGTAAEYVVVPEPLAVDLPDGVSDDLGAALGIPGITAHRAVFGDGPVSGSTVLVHGVRGAVSSLAAQLAAWGGATVIGTVRTATSAAVRGVSSLVALDDDPAAAVLRLAPGGVDRIVEVALDANADLDAAVIRNLGVIAAYATHDDRPGLPFWPMLFQNTTIRLLGSDDFPEAAKAQAAADLSAAAAAGALEAPVAAVLPLDRIAEAHDAVMDPAVHGRVLLSID</sequence>
<protein>
    <submittedName>
        <fullName evidence="3">NADPH:quinone reductase</fullName>
    </submittedName>
</protein>
<keyword evidence="1" id="KW-0521">NADP</keyword>
<dbReference type="Pfam" id="PF13602">
    <property type="entry name" value="ADH_zinc_N_2"/>
    <property type="match status" value="1"/>
</dbReference>
<comment type="caution">
    <text evidence="3">The sequence shown here is derived from an EMBL/GenBank/DDBJ whole genome shotgun (WGS) entry which is preliminary data.</text>
</comment>
<dbReference type="Gene3D" id="3.90.180.10">
    <property type="entry name" value="Medium-chain alcohol dehydrogenases, catalytic domain"/>
    <property type="match status" value="1"/>
</dbReference>
<name>A0A3A1U4U5_9MICO</name>
<dbReference type="RefSeq" id="WP_119481735.1">
    <property type="nucleotide sequence ID" value="NZ_QXTG01000001.1"/>
</dbReference>
<dbReference type="Proteomes" id="UP000265742">
    <property type="component" value="Unassembled WGS sequence"/>
</dbReference>
<proteinExistence type="predicted"/>
<dbReference type="EMBL" id="QXTG01000001">
    <property type="protein sequence ID" value="RIX31373.1"/>
    <property type="molecule type" value="Genomic_DNA"/>
</dbReference>
<accession>A0A3A1U4U5</accession>
<dbReference type="SMART" id="SM00829">
    <property type="entry name" value="PKS_ER"/>
    <property type="match status" value="1"/>
</dbReference>
<gene>
    <name evidence="3" type="ORF">D1781_04560</name>
</gene>
<reference evidence="4" key="1">
    <citation type="submission" date="2018-09" db="EMBL/GenBank/DDBJ databases">
        <authorList>
            <person name="Kim I."/>
        </authorList>
    </citation>
    <scope>NUCLEOTIDE SEQUENCE [LARGE SCALE GENOMIC DNA]</scope>
    <source>
        <strain evidence="4">DD4a</strain>
    </source>
</reference>
<dbReference type="PANTHER" id="PTHR44154:SF1">
    <property type="entry name" value="QUINONE OXIDOREDUCTASE"/>
    <property type="match status" value="1"/>
</dbReference>
<dbReference type="InterPro" id="IPR013154">
    <property type="entry name" value="ADH-like_N"/>
</dbReference>
<dbReference type="InterPro" id="IPR051603">
    <property type="entry name" value="Zinc-ADH_QOR/CCCR"/>
</dbReference>
<dbReference type="SUPFAM" id="SSF51735">
    <property type="entry name" value="NAD(P)-binding Rossmann-fold domains"/>
    <property type="match status" value="1"/>
</dbReference>
<dbReference type="InterPro" id="IPR020843">
    <property type="entry name" value="ER"/>
</dbReference>
<dbReference type="Pfam" id="PF08240">
    <property type="entry name" value="ADH_N"/>
    <property type="match status" value="1"/>
</dbReference>
<dbReference type="SUPFAM" id="SSF50129">
    <property type="entry name" value="GroES-like"/>
    <property type="match status" value="1"/>
</dbReference>
<feature type="domain" description="Enoyl reductase (ER)" evidence="2">
    <location>
        <begin position="10"/>
        <end position="317"/>
    </location>
</feature>
<dbReference type="CDD" id="cd08253">
    <property type="entry name" value="zeta_crystallin"/>
    <property type="match status" value="1"/>
</dbReference>
<dbReference type="AlphaFoldDB" id="A0A3A1U4U5"/>
<dbReference type="GO" id="GO:0016491">
    <property type="term" value="F:oxidoreductase activity"/>
    <property type="evidence" value="ECO:0007669"/>
    <property type="project" value="InterPro"/>
</dbReference>
<dbReference type="PANTHER" id="PTHR44154">
    <property type="entry name" value="QUINONE OXIDOREDUCTASE"/>
    <property type="match status" value="1"/>
</dbReference>
<evidence type="ECO:0000256" key="1">
    <source>
        <dbReference type="ARBA" id="ARBA00022857"/>
    </source>
</evidence>
<dbReference type="OrthoDB" id="3175656at2"/>
<dbReference type="InterPro" id="IPR036291">
    <property type="entry name" value="NAD(P)-bd_dom_sf"/>
</dbReference>
<evidence type="ECO:0000313" key="4">
    <source>
        <dbReference type="Proteomes" id="UP000265742"/>
    </source>
</evidence>
<evidence type="ECO:0000259" key="2">
    <source>
        <dbReference type="SMART" id="SM00829"/>
    </source>
</evidence>
<dbReference type="Gene3D" id="3.40.50.720">
    <property type="entry name" value="NAD(P)-binding Rossmann-like Domain"/>
    <property type="match status" value="1"/>
</dbReference>